<name>A0A378WI01_9NEIS</name>
<reference evidence="1 2" key="1">
    <citation type="submission" date="2018-06" db="EMBL/GenBank/DDBJ databases">
        <authorList>
            <consortium name="Pathogen Informatics"/>
            <person name="Doyle S."/>
        </authorList>
    </citation>
    <scope>NUCLEOTIDE SEQUENCE [LARGE SCALE GENOMIC DNA]</scope>
    <source>
        <strain evidence="1 2">NCTC12229</strain>
    </source>
</reference>
<protein>
    <submittedName>
        <fullName evidence="1">Phage protein</fullName>
    </submittedName>
</protein>
<organism evidence="1 2">
    <name type="scientific">Neisseria zoodegmatis</name>
    <dbReference type="NCBI Taxonomy" id="326523"/>
    <lineage>
        <taxon>Bacteria</taxon>
        <taxon>Pseudomonadati</taxon>
        <taxon>Pseudomonadota</taxon>
        <taxon>Betaproteobacteria</taxon>
        <taxon>Neisseriales</taxon>
        <taxon>Neisseriaceae</taxon>
        <taxon>Neisseria</taxon>
    </lineage>
</organism>
<proteinExistence type="predicted"/>
<sequence length="149" mass="16588">MRYITRDDLAAAVSMTELVQLSNDQMSHYGSAEQPDWAVVDRAIVYAAELIDGHISGRYTLPLEPVPGILPQLATDIARFWLHQRRVNGADFPKAVQAAYDNALKMLAAIRDGKIHLGIRNMEEPAGQLQPERGAYRVRAGKKLNTEGY</sequence>
<dbReference type="OrthoDB" id="9812088at2"/>
<gene>
    <name evidence="1" type="ORF">NCTC12229_00760</name>
</gene>
<dbReference type="AlphaFoldDB" id="A0A378WI01"/>
<dbReference type="Pfam" id="PF07030">
    <property type="entry name" value="Phage_Mu_Gp36"/>
    <property type="match status" value="1"/>
</dbReference>
<dbReference type="InterPro" id="IPR009752">
    <property type="entry name" value="Phage_Mu_GpJ"/>
</dbReference>
<accession>A0A378WI01</accession>
<evidence type="ECO:0000313" key="2">
    <source>
        <dbReference type="Proteomes" id="UP000254055"/>
    </source>
</evidence>
<dbReference type="Proteomes" id="UP000254055">
    <property type="component" value="Unassembled WGS sequence"/>
</dbReference>
<dbReference type="EMBL" id="UGRS01000001">
    <property type="protein sequence ID" value="SUA36345.1"/>
    <property type="molecule type" value="Genomic_DNA"/>
</dbReference>
<evidence type="ECO:0000313" key="1">
    <source>
        <dbReference type="EMBL" id="SUA36345.1"/>
    </source>
</evidence>
<dbReference type="RefSeq" id="WP_115133598.1">
    <property type="nucleotide sequence ID" value="NZ_UGRS01000001.1"/>
</dbReference>